<dbReference type="InterPro" id="IPR039329">
    <property type="entry name" value="SIAE"/>
</dbReference>
<keyword evidence="2" id="KW-0732">Signal</keyword>
<protein>
    <submittedName>
        <fullName evidence="4">Sialate O-acetylesterase</fullName>
    </submittedName>
</protein>
<dbReference type="RefSeq" id="WP_314513321.1">
    <property type="nucleotide sequence ID" value="NZ_JASJOU010000006.1"/>
</dbReference>
<evidence type="ECO:0000256" key="2">
    <source>
        <dbReference type="SAM" id="SignalP"/>
    </source>
</evidence>
<name>A0AAE3R8X8_9BACT</name>
<comment type="caution">
    <text evidence="4">The sequence shown here is derived from an EMBL/GenBank/DDBJ whole genome shotgun (WGS) entry which is preliminary data.</text>
</comment>
<dbReference type="Pfam" id="PF03629">
    <property type="entry name" value="SASA"/>
    <property type="match status" value="2"/>
</dbReference>
<dbReference type="EMBL" id="JASJOU010000006">
    <property type="protein sequence ID" value="MDJ1502942.1"/>
    <property type="molecule type" value="Genomic_DNA"/>
</dbReference>
<dbReference type="GO" id="GO:0001681">
    <property type="term" value="F:sialate O-acetylesterase activity"/>
    <property type="evidence" value="ECO:0007669"/>
    <property type="project" value="InterPro"/>
</dbReference>
<dbReference type="SUPFAM" id="SSF49785">
    <property type="entry name" value="Galactose-binding domain-like"/>
    <property type="match status" value="1"/>
</dbReference>
<keyword evidence="1" id="KW-0378">Hydrolase</keyword>
<proteinExistence type="predicted"/>
<organism evidence="4 5">
    <name type="scientific">Xanthocytophaga agilis</name>
    <dbReference type="NCBI Taxonomy" id="3048010"/>
    <lineage>
        <taxon>Bacteria</taxon>
        <taxon>Pseudomonadati</taxon>
        <taxon>Bacteroidota</taxon>
        <taxon>Cytophagia</taxon>
        <taxon>Cytophagales</taxon>
        <taxon>Rhodocytophagaceae</taxon>
        <taxon>Xanthocytophaga</taxon>
    </lineage>
</organism>
<feature type="domain" description="Sialate O-acetylesterase" evidence="3">
    <location>
        <begin position="102"/>
        <end position="207"/>
    </location>
</feature>
<dbReference type="InterPro" id="IPR005181">
    <property type="entry name" value="SASA"/>
</dbReference>
<evidence type="ECO:0000259" key="3">
    <source>
        <dbReference type="Pfam" id="PF03629"/>
    </source>
</evidence>
<dbReference type="InterPro" id="IPR013783">
    <property type="entry name" value="Ig-like_fold"/>
</dbReference>
<dbReference type="Gene3D" id="2.60.40.10">
    <property type="entry name" value="Immunoglobulins"/>
    <property type="match status" value="1"/>
</dbReference>
<feature type="domain" description="Sialate O-acetylesterase" evidence="3">
    <location>
        <begin position="422"/>
        <end position="526"/>
    </location>
</feature>
<dbReference type="Proteomes" id="UP001232063">
    <property type="component" value="Unassembled WGS sequence"/>
</dbReference>
<dbReference type="PANTHER" id="PTHR22901">
    <property type="entry name" value="SIALATE O-ACETYLESTERASE"/>
    <property type="match status" value="1"/>
</dbReference>
<gene>
    <name evidence="4" type="ORF">QNI22_19890</name>
</gene>
<accession>A0AAE3R8X8</accession>
<dbReference type="Gene3D" id="3.40.50.1110">
    <property type="entry name" value="SGNH hydrolase"/>
    <property type="match status" value="2"/>
</dbReference>
<dbReference type="PANTHER" id="PTHR22901:SF0">
    <property type="entry name" value="SIALATE O-ACETYLESTERASE"/>
    <property type="match status" value="1"/>
</dbReference>
<evidence type="ECO:0000313" key="5">
    <source>
        <dbReference type="Proteomes" id="UP001232063"/>
    </source>
</evidence>
<keyword evidence="5" id="KW-1185">Reference proteome</keyword>
<evidence type="ECO:0000313" key="4">
    <source>
        <dbReference type="EMBL" id="MDJ1502942.1"/>
    </source>
</evidence>
<evidence type="ECO:0000256" key="1">
    <source>
        <dbReference type="ARBA" id="ARBA00022801"/>
    </source>
</evidence>
<feature type="chain" id="PRO_5042022507" evidence="2">
    <location>
        <begin position="20"/>
        <end position="646"/>
    </location>
</feature>
<dbReference type="InterPro" id="IPR036514">
    <property type="entry name" value="SGNH_hydro_sf"/>
</dbReference>
<reference evidence="4" key="1">
    <citation type="submission" date="2023-05" db="EMBL/GenBank/DDBJ databases">
        <authorList>
            <person name="Zhang X."/>
        </authorList>
    </citation>
    <scope>NUCLEOTIDE SEQUENCE</scope>
    <source>
        <strain evidence="4">BD1B2-1</strain>
    </source>
</reference>
<dbReference type="AlphaFoldDB" id="A0AAE3R8X8"/>
<feature type="signal peptide" evidence="2">
    <location>
        <begin position="1"/>
        <end position="19"/>
    </location>
</feature>
<sequence>MKKLLLLFFISLLSNSLFATVKVASLFSDGMVLQRNTRNAVWGWATPGALVTITWQNKTYTATTDNMGSWMLYLDATPAGGPYTLTITEKNQIQINDILVGEVWICSGQSNMEWRMNMLNHKYDADIASSANPNIRHIKIKNTTSIVPLKEVTTSGWKSASPDNTPEFSAVAYFFARELYTKLKVPIGLISSNWGGTVAQAWTSIEGLEGFANYQTEYTNWKTQISGNAMEMEKQYAAYQAELASKDKGSKKWMLPSLTTTDWKTMSMPNNWEHTELDTIDGIVWLRKEIILSKADISKGAILHLGAIDDEDITYVNGIQVGATEGYNNERNYLIKDKLLKPGKNVIAIRVLDTYGGGGLWGEAKKLVLETGGKQISLAGDWQYKVSEEYKNLPHNPRVDMNSPNHPALLFNGMIAPLIPYGIKGVIWYQGESNADKAYEYRKLFPFMITDWRNRWKLGEFPFLFVQLANFMKVSSEPSESDWAELREAQVKTLSLPVTGMACIIDIGEAEDIHPKNKLDVGKRLAFNARKIAYGEDMVHSGPLYFSQNIEGDKIRITFTNIGTGLIAKGNELKGFAIAGEDRKFVWAQARIDGNQIIVWSDKVAKPVAVRYAWANNPEGCNLYNVEEFPASPFRTDEWKGITADR</sequence>
<dbReference type="InterPro" id="IPR008979">
    <property type="entry name" value="Galactose-bd-like_sf"/>
</dbReference>
<dbReference type="SUPFAM" id="SSF52266">
    <property type="entry name" value="SGNH hydrolase"/>
    <property type="match status" value="1"/>
</dbReference>
<dbReference type="GO" id="GO:0005975">
    <property type="term" value="P:carbohydrate metabolic process"/>
    <property type="evidence" value="ECO:0007669"/>
    <property type="project" value="TreeGrafter"/>
</dbReference>